<accession>A0ABY1NLB4</accession>
<dbReference type="RefSeq" id="WP_283400532.1">
    <property type="nucleotide sequence ID" value="NZ_FXUB01000002.1"/>
</dbReference>
<proteinExistence type="predicted"/>
<reference evidence="1 2" key="1">
    <citation type="submission" date="2017-05" db="EMBL/GenBank/DDBJ databases">
        <authorList>
            <person name="Varghese N."/>
            <person name="Submissions S."/>
        </authorList>
    </citation>
    <scope>NUCLEOTIDE SEQUENCE [LARGE SCALE GENOMIC DNA]</scope>
    <source>
        <strain evidence="1 2">DSM 15522</strain>
    </source>
</reference>
<name>A0ABY1NLB4_9BACT</name>
<comment type="caution">
    <text evidence="1">The sequence shown here is derived from an EMBL/GenBank/DDBJ whole genome shotgun (WGS) entry which is preliminary data.</text>
</comment>
<evidence type="ECO:0008006" key="3">
    <source>
        <dbReference type="Google" id="ProtNLM"/>
    </source>
</evidence>
<evidence type="ECO:0000313" key="1">
    <source>
        <dbReference type="EMBL" id="SMP12567.1"/>
    </source>
</evidence>
<sequence length="161" mass="18540">MEEETIVVVDSSKLNQLARFCVSCRGEIKEVFLKGKLKGWRFVSTTTNVRRALQSFIRELEKKGKKDVIGEVAKLYVKEVELLLDKVVPKRFYLCEVFAADEVLFDSDFEKEDAQALALAIVLVKEGFEVLLWTNDKDFLGKSEEIERRFGVKVVKILKFV</sequence>
<keyword evidence="2" id="KW-1185">Reference proteome</keyword>
<protein>
    <recommendedName>
        <fullName evidence="3">PIN domain-containing protein</fullName>
    </recommendedName>
</protein>
<evidence type="ECO:0000313" key="2">
    <source>
        <dbReference type="Proteomes" id="UP001157911"/>
    </source>
</evidence>
<dbReference type="Proteomes" id="UP001157911">
    <property type="component" value="Unassembled WGS sequence"/>
</dbReference>
<dbReference type="EMBL" id="FXUB01000002">
    <property type="protein sequence ID" value="SMP12567.1"/>
    <property type="molecule type" value="Genomic_DNA"/>
</dbReference>
<gene>
    <name evidence="1" type="ORF">SAMN06265339_1058</name>
</gene>
<organism evidence="1 2">
    <name type="scientific">Desulfurobacterium pacificum</name>
    <dbReference type="NCBI Taxonomy" id="240166"/>
    <lineage>
        <taxon>Bacteria</taxon>
        <taxon>Pseudomonadati</taxon>
        <taxon>Aquificota</taxon>
        <taxon>Aquificia</taxon>
        <taxon>Desulfurobacteriales</taxon>
        <taxon>Desulfurobacteriaceae</taxon>
        <taxon>Desulfurobacterium</taxon>
    </lineage>
</organism>